<proteinExistence type="predicted"/>
<dbReference type="OrthoDB" id="8451928at2"/>
<evidence type="ECO:0000256" key="2">
    <source>
        <dbReference type="ARBA" id="ARBA00022475"/>
    </source>
</evidence>
<evidence type="ECO:0000313" key="11">
    <source>
        <dbReference type="Proteomes" id="UP000436522"/>
    </source>
</evidence>
<evidence type="ECO:0000256" key="8">
    <source>
        <dbReference type="SAM" id="Phobius"/>
    </source>
</evidence>
<dbReference type="RefSeq" id="WP_159976917.1">
    <property type="nucleotide sequence ID" value="NZ_BLIV01000003.1"/>
</dbReference>
<keyword evidence="3" id="KW-0645">Protease</keyword>
<sequence length="532" mass="56500">MRQLIISVNSAGRVSVLGLLALVLAAELLAISLLYQHGFEFTCRAVAPVWFCALAGRIVPRVLAVLAVLAIFVVARRGHVASLLAKPGAVGTGLVLNLAGFALILAPWFGLSDDSAPGVVTAAALSWSLGGLIAAAGAALFVAPWSAWRRLLSENAGALTILLAIGVTLPELSDQLQPLWGIDAITDITFFATLWVLGLLGYVVSALPAEKIIGTDAFAVAVGPQCSGVEGFMLITVFLALYMGLFRKDLRFPHALILFPLGLLLSWVFNVFRISLLLVIGFEGQPDLAIGAFHSHAGWLSFTVLSLLLIMASRAVPWLRRDTGTERALTLPPFLNDPAVVRILPFIVFMASALLASTWSQSPGELYVWRAMAMGAALALVWPALRNLAWRLDLLSVAVGLGIAVLWILSGPNTGDAPYGSLTGVAFSLWLVARIVGTTVFVPVIEELFFRDYLISRIAPSGRGIMLGVGLVVSTAAFAALHDRWIVAAIAGALFAALVWRSRNVTDAIVAHATANGLIALFALLTGAWHIL</sequence>
<evidence type="ECO:0000313" key="10">
    <source>
        <dbReference type="EMBL" id="GFE50334.1"/>
    </source>
</evidence>
<feature type="transmembrane region" description="Helical" evidence="8">
    <location>
        <begin position="87"/>
        <end position="110"/>
    </location>
</feature>
<dbReference type="EMBL" id="BLIV01000003">
    <property type="protein sequence ID" value="GFE50334.1"/>
    <property type="molecule type" value="Genomic_DNA"/>
</dbReference>
<feature type="transmembrane region" description="Helical" evidence="8">
    <location>
        <begin position="462"/>
        <end position="479"/>
    </location>
</feature>
<evidence type="ECO:0000256" key="5">
    <source>
        <dbReference type="ARBA" id="ARBA00022801"/>
    </source>
</evidence>
<feature type="transmembrane region" description="Helical" evidence="8">
    <location>
        <begin position="184"/>
        <end position="205"/>
    </location>
</feature>
<comment type="caution">
    <text evidence="10">The sequence shown here is derived from an EMBL/GenBank/DDBJ whole genome shotgun (WGS) entry which is preliminary data.</text>
</comment>
<dbReference type="Pfam" id="PF02517">
    <property type="entry name" value="Rce1-like"/>
    <property type="match status" value="1"/>
</dbReference>
<evidence type="ECO:0000256" key="6">
    <source>
        <dbReference type="ARBA" id="ARBA00022989"/>
    </source>
</evidence>
<name>A0A640VRU1_9RHOB</name>
<feature type="transmembrane region" description="Helical" evidence="8">
    <location>
        <begin position="217"/>
        <end position="243"/>
    </location>
</feature>
<accession>A0A640VRU1</accession>
<dbReference type="InterPro" id="IPR003675">
    <property type="entry name" value="Rce1/LyrA-like_dom"/>
</dbReference>
<feature type="transmembrane region" description="Helical" evidence="8">
    <location>
        <begin position="392"/>
        <end position="409"/>
    </location>
</feature>
<dbReference type="GO" id="GO:0005886">
    <property type="term" value="C:plasma membrane"/>
    <property type="evidence" value="ECO:0007669"/>
    <property type="project" value="UniProtKB-SubCell"/>
</dbReference>
<feature type="transmembrane region" description="Helical" evidence="8">
    <location>
        <begin position="299"/>
        <end position="319"/>
    </location>
</feature>
<reference evidence="10 11" key="1">
    <citation type="submission" date="2019-12" db="EMBL/GenBank/DDBJ databases">
        <title>Roseobacter cerasinus sp. nov., isolated from seawater around aquaculture.</title>
        <authorList>
            <person name="Muramatsu S."/>
            <person name="Takabe Y."/>
            <person name="Mori K."/>
            <person name="Takaichi S."/>
            <person name="Hanada S."/>
        </authorList>
    </citation>
    <scope>NUCLEOTIDE SEQUENCE [LARGE SCALE GENOMIC DNA]</scope>
    <source>
        <strain evidence="10 11">AI77</strain>
    </source>
</reference>
<feature type="transmembrane region" description="Helical" evidence="8">
    <location>
        <begin position="47"/>
        <end position="75"/>
    </location>
</feature>
<keyword evidence="6 8" id="KW-1133">Transmembrane helix</keyword>
<dbReference type="InterPro" id="IPR026392">
    <property type="entry name" value="Exo/Archaeosortase_dom"/>
</dbReference>
<keyword evidence="2" id="KW-1003">Cell membrane</keyword>
<evidence type="ECO:0000259" key="9">
    <source>
        <dbReference type="Pfam" id="PF02517"/>
    </source>
</evidence>
<comment type="subcellular location">
    <subcellularLocation>
        <location evidence="1">Cell membrane</location>
        <topology evidence="1">Multi-pass membrane protein</topology>
    </subcellularLocation>
</comment>
<dbReference type="NCBIfam" id="TIGR04178">
    <property type="entry name" value="exo_archaeo"/>
    <property type="match status" value="1"/>
</dbReference>
<evidence type="ECO:0000256" key="4">
    <source>
        <dbReference type="ARBA" id="ARBA00022692"/>
    </source>
</evidence>
<keyword evidence="11" id="KW-1185">Reference proteome</keyword>
<keyword evidence="4 8" id="KW-0812">Transmembrane</keyword>
<dbReference type="NCBIfam" id="TIGR03008">
    <property type="entry name" value="pepcterm_CAAX"/>
    <property type="match status" value="1"/>
</dbReference>
<feature type="transmembrane region" description="Helical" evidence="8">
    <location>
        <begin position="12"/>
        <end position="35"/>
    </location>
</feature>
<dbReference type="AlphaFoldDB" id="A0A640VRU1"/>
<evidence type="ECO:0000256" key="7">
    <source>
        <dbReference type="ARBA" id="ARBA00023136"/>
    </source>
</evidence>
<dbReference type="InterPro" id="IPR026420">
    <property type="entry name" value="Exo_VPEID"/>
</dbReference>
<keyword evidence="7 8" id="KW-0472">Membrane</keyword>
<dbReference type="InterPro" id="IPR014346">
    <property type="entry name" value="Prenyl_protease-related"/>
</dbReference>
<feature type="transmembrane region" description="Helical" evidence="8">
    <location>
        <begin position="122"/>
        <end position="143"/>
    </location>
</feature>
<dbReference type="GO" id="GO:0004175">
    <property type="term" value="F:endopeptidase activity"/>
    <property type="evidence" value="ECO:0007669"/>
    <property type="project" value="UniProtKB-ARBA"/>
</dbReference>
<feature type="transmembrane region" description="Helical" evidence="8">
    <location>
        <begin position="429"/>
        <end position="450"/>
    </location>
</feature>
<organism evidence="10 11">
    <name type="scientific">Roseobacter cerasinus</name>
    <dbReference type="NCBI Taxonomy" id="2602289"/>
    <lineage>
        <taxon>Bacteria</taxon>
        <taxon>Pseudomonadati</taxon>
        <taxon>Pseudomonadota</taxon>
        <taxon>Alphaproteobacteria</taxon>
        <taxon>Rhodobacterales</taxon>
        <taxon>Roseobacteraceae</taxon>
        <taxon>Roseobacter</taxon>
    </lineage>
</organism>
<evidence type="ECO:0000256" key="3">
    <source>
        <dbReference type="ARBA" id="ARBA00022670"/>
    </source>
</evidence>
<evidence type="ECO:0000256" key="1">
    <source>
        <dbReference type="ARBA" id="ARBA00004651"/>
    </source>
</evidence>
<keyword evidence="5" id="KW-0378">Hydrolase</keyword>
<feature type="transmembrane region" description="Helical" evidence="8">
    <location>
        <begin position="366"/>
        <end position="385"/>
    </location>
</feature>
<feature type="transmembrane region" description="Helical" evidence="8">
    <location>
        <begin position="255"/>
        <end position="279"/>
    </location>
</feature>
<dbReference type="Pfam" id="PF09721">
    <property type="entry name" value="Exosortase_EpsH"/>
    <property type="match status" value="1"/>
</dbReference>
<feature type="transmembrane region" description="Helical" evidence="8">
    <location>
        <begin position="509"/>
        <end position="531"/>
    </location>
</feature>
<dbReference type="GO" id="GO:0080120">
    <property type="term" value="P:CAAX-box protein maturation"/>
    <property type="evidence" value="ECO:0007669"/>
    <property type="project" value="UniProtKB-ARBA"/>
</dbReference>
<dbReference type="InterPro" id="IPR019127">
    <property type="entry name" value="Exosortase"/>
</dbReference>
<feature type="domain" description="CAAX prenyl protease 2/Lysostaphin resistance protein A-like" evidence="9">
    <location>
        <begin position="430"/>
        <end position="517"/>
    </location>
</feature>
<feature type="transmembrane region" description="Helical" evidence="8">
    <location>
        <begin position="339"/>
        <end position="360"/>
    </location>
</feature>
<dbReference type="NCBIfam" id="TIGR04162">
    <property type="entry name" value="exo_VPEID"/>
    <property type="match status" value="1"/>
</dbReference>
<dbReference type="Proteomes" id="UP000436522">
    <property type="component" value="Unassembled WGS sequence"/>
</dbReference>
<gene>
    <name evidence="10" type="ORF">So717_20870</name>
</gene>
<feature type="transmembrane region" description="Helical" evidence="8">
    <location>
        <begin position="485"/>
        <end position="502"/>
    </location>
</feature>
<protein>
    <recommendedName>
        <fullName evidence="9">CAAX prenyl protease 2/Lysostaphin resistance protein A-like domain-containing protein</fullName>
    </recommendedName>
</protein>
<dbReference type="GO" id="GO:0006508">
    <property type="term" value="P:proteolysis"/>
    <property type="evidence" value="ECO:0007669"/>
    <property type="project" value="UniProtKB-KW"/>
</dbReference>